<organism evidence="2 3">
    <name type="scientific">Pollutimonas bauzanensis</name>
    <dbReference type="NCBI Taxonomy" id="658167"/>
    <lineage>
        <taxon>Bacteria</taxon>
        <taxon>Pseudomonadati</taxon>
        <taxon>Pseudomonadota</taxon>
        <taxon>Betaproteobacteria</taxon>
        <taxon>Burkholderiales</taxon>
        <taxon>Alcaligenaceae</taxon>
        <taxon>Pollutimonas</taxon>
    </lineage>
</organism>
<dbReference type="STRING" id="658167.SAMN04488135_11685"/>
<dbReference type="GO" id="GO:0016787">
    <property type="term" value="F:hydrolase activity"/>
    <property type="evidence" value="ECO:0007669"/>
    <property type="project" value="UniProtKB-KW"/>
</dbReference>
<proteinExistence type="predicted"/>
<accession>A0A1M5ZND6</accession>
<dbReference type="RefSeq" id="WP_073108173.1">
    <property type="nucleotide sequence ID" value="NZ_FQXE01000016.1"/>
</dbReference>
<dbReference type="Pfam" id="PF04909">
    <property type="entry name" value="Amidohydro_2"/>
    <property type="match status" value="1"/>
</dbReference>
<feature type="domain" description="Amidohydrolase-related" evidence="1">
    <location>
        <begin position="15"/>
        <end position="277"/>
    </location>
</feature>
<gene>
    <name evidence="2" type="ORF">SAMN04488135_11685</name>
</gene>
<dbReference type="SUPFAM" id="SSF51556">
    <property type="entry name" value="Metallo-dependent hydrolases"/>
    <property type="match status" value="1"/>
</dbReference>
<sequence>MTVHPLVSGLPGTIVDTHAYVFHRDLEAAPGYGCKPGHDAGLDTYLALLAANGLTNGVLVQPGFLGCDNSFLLESLERAQGRCRGVAAVDPASGAAMLERMNGAGVVGVRLDFSGIHPPNLAGRAWQGLLETVNALDWHVEVHCAMDQLSGVAGPLLAQGCKVVVDCLGGPGSKAGIEPDRLRPLLDLSSTGSVWLKLSAGCPTRPEYGTEPEKAMVQLFLRHFSPRRLMWGSNWPCAGHDAADDYRAGLNWLINSVENPGDALQMLSDTPKALFRF</sequence>
<name>A0A1M5ZND6_9BURK</name>
<dbReference type="PANTHER" id="PTHR35563:SF2">
    <property type="entry name" value="BARREL METAL-DEPENDENT HYDROLASE, PUTATIVE (AFU_ORTHOLOGUE AFUA_1G16240)-RELATED"/>
    <property type="match status" value="1"/>
</dbReference>
<dbReference type="InterPro" id="IPR006680">
    <property type="entry name" value="Amidohydro-rel"/>
</dbReference>
<keyword evidence="3" id="KW-1185">Reference proteome</keyword>
<evidence type="ECO:0000259" key="1">
    <source>
        <dbReference type="Pfam" id="PF04909"/>
    </source>
</evidence>
<reference evidence="2 3" key="1">
    <citation type="submission" date="2016-11" db="EMBL/GenBank/DDBJ databases">
        <authorList>
            <person name="Jaros S."/>
            <person name="Januszkiewicz K."/>
            <person name="Wedrychowicz H."/>
        </authorList>
    </citation>
    <scope>NUCLEOTIDE SEQUENCE [LARGE SCALE GENOMIC DNA]</scope>
    <source>
        <strain evidence="2 3">CGMCC 1.10190</strain>
    </source>
</reference>
<keyword evidence="2" id="KW-0378">Hydrolase</keyword>
<dbReference type="PANTHER" id="PTHR35563">
    <property type="entry name" value="BARREL METAL-DEPENDENT HYDROLASE, PUTATIVE (AFU_ORTHOLOGUE AFUA_1G16240)-RELATED"/>
    <property type="match status" value="1"/>
</dbReference>
<dbReference type="InterPro" id="IPR032466">
    <property type="entry name" value="Metal_Hydrolase"/>
</dbReference>
<dbReference type="Gene3D" id="3.20.20.140">
    <property type="entry name" value="Metal-dependent hydrolases"/>
    <property type="match status" value="1"/>
</dbReference>
<dbReference type="InterPro" id="IPR052358">
    <property type="entry name" value="Aro_Compnd_Degr_Hydrolases"/>
</dbReference>
<dbReference type="AlphaFoldDB" id="A0A1M5ZND6"/>
<dbReference type="OrthoDB" id="9787654at2"/>
<protein>
    <submittedName>
        <fullName evidence="2">Predicted metal-dependent hydrolase, TIM-barrel fold</fullName>
    </submittedName>
</protein>
<evidence type="ECO:0000313" key="3">
    <source>
        <dbReference type="Proteomes" id="UP000184226"/>
    </source>
</evidence>
<dbReference type="Proteomes" id="UP000184226">
    <property type="component" value="Unassembled WGS sequence"/>
</dbReference>
<evidence type="ECO:0000313" key="2">
    <source>
        <dbReference type="EMBL" id="SHI25740.1"/>
    </source>
</evidence>
<dbReference type="EMBL" id="FQXE01000016">
    <property type="protein sequence ID" value="SHI25740.1"/>
    <property type="molecule type" value="Genomic_DNA"/>
</dbReference>